<dbReference type="Pfam" id="PF25087">
    <property type="entry name" value="GMPPB_C"/>
    <property type="match status" value="1"/>
</dbReference>
<dbReference type="GO" id="GO:0000502">
    <property type="term" value="C:proteasome complex"/>
    <property type="evidence" value="ECO:0007669"/>
    <property type="project" value="UniProtKB-KW"/>
</dbReference>
<dbReference type="SUPFAM" id="SSF53448">
    <property type="entry name" value="Nucleotide-diphospho-sugar transferases"/>
    <property type="match status" value="1"/>
</dbReference>
<dbReference type="Gene3D" id="2.160.10.10">
    <property type="entry name" value="Hexapeptide repeat proteins"/>
    <property type="match status" value="1"/>
</dbReference>
<evidence type="ECO:0000313" key="7">
    <source>
        <dbReference type="EMBL" id="KAJ3173364.1"/>
    </source>
</evidence>
<dbReference type="InterPro" id="IPR029044">
    <property type="entry name" value="Nucleotide-diphossugar_trans"/>
</dbReference>
<evidence type="ECO:0000256" key="2">
    <source>
        <dbReference type="ARBA" id="ARBA00007274"/>
    </source>
</evidence>
<evidence type="ECO:0000256" key="4">
    <source>
        <dbReference type="ARBA" id="ARBA00047343"/>
    </source>
</evidence>
<evidence type="ECO:0000259" key="5">
    <source>
        <dbReference type="Pfam" id="PF00483"/>
    </source>
</evidence>
<feature type="domain" description="Nucleotidyl transferase" evidence="5">
    <location>
        <begin position="10"/>
        <end position="216"/>
    </location>
</feature>
<accession>A0AAD5TJA5</accession>
<gene>
    <name evidence="7" type="primary">PSA2</name>
    <name evidence="7" type="ORF">HDU87_007633</name>
</gene>
<comment type="caution">
    <text evidence="7">The sequence shown here is derived from an EMBL/GenBank/DDBJ whole genome shotgun (WGS) entry which is preliminary data.</text>
</comment>
<dbReference type="Pfam" id="PF00483">
    <property type="entry name" value="NTP_transferase"/>
    <property type="match status" value="1"/>
</dbReference>
<dbReference type="EMBL" id="JADGJQ010000071">
    <property type="protein sequence ID" value="KAJ3173364.1"/>
    <property type="molecule type" value="Genomic_DNA"/>
</dbReference>
<evidence type="ECO:0000259" key="6">
    <source>
        <dbReference type="Pfam" id="PF25087"/>
    </source>
</evidence>
<dbReference type="InterPro" id="IPR056729">
    <property type="entry name" value="GMPPB_C"/>
</dbReference>
<sequence length="449" mass="48739">MTKPGPATLKGVILVGGPSVGTRFRPLSMDCPKPLFPIAGRPMIYHHVAALAKVPGMKEILVIGFFENSVFDRFLTEVQMEFPEVPIRYLREYQALGTAGGIFHFRDQIVRGAEQFFVLNADIASSFPLQGMIQTHAKHGGVATLLVQRVDKSVASKFGCVVAEPETHEVLHFVQKPETFLSDMISCGIYLFNKDIFDAMRTAVQKRQARLETQGGDGDDLHKGAEVIVLEKDVLAKLASTKKLYAHVCTPGRDFWMQIKTGSSVIPANRLYLQHFLHVAPRKLSNAPRPAGDLGATTTTAVSPGSPPAPIKPIDPTTAHVIQPAYIHPTAVLHPTAKLGPNVSIGPRVLLGPGVRVRDAIILDSVEVKNDACILNSVVGWDCKIGAWTRIEGAPGESTALNATLKGYKIPSATILGKDVTVADEIAIRNCIVLPHKDIKTSQHNEILM</sequence>
<dbReference type="InterPro" id="IPR050486">
    <property type="entry name" value="Mannose-1P_guanyltransferase"/>
</dbReference>
<name>A0AAD5TJA5_9FUNG</name>
<keyword evidence="7" id="KW-0647">Proteasome</keyword>
<protein>
    <recommendedName>
        <fullName evidence="3">mannose-1-phosphate guanylyltransferase</fullName>
        <ecNumber evidence="3">2.7.7.13</ecNumber>
    </recommendedName>
</protein>
<organism evidence="7 8">
    <name type="scientific">Geranomyces variabilis</name>
    <dbReference type="NCBI Taxonomy" id="109894"/>
    <lineage>
        <taxon>Eukaryota</taxon>
        <taxon>Fungi</taxon>
        <taxon>Fungi incertae sedis</taxon>
        <taxon>Chytridiomycota</taxon>
        <taxon>Chytridiomycota incertae sedis</taxon>
        <taxon>Chytridiomycetes</taxon>
        <taxon>Spizellomycetales</taxon>
        <taxon>Powellomycetaceae</taxon>
        <taxon>Geranomyces</taxon>
    </lineage>
</organism>
<dbReference type="InterPro" id="IPR011004">
    <property type="entry name" value="Trimer_LpxA-like_sf"/>
</dbReference>
<keyword evidence="8" id="KW-1185">Reference proteome</keyword>
<dbReference type="GO" id="GO:0005525">
    <property type="term" value="F:GTP binding"/>
    <property type="evidence" value="ECO:0007669"/>
    <property type="project" value="UniProtKB-KW"/>
</dbReference>
<dbReference type="InterPro" id="IPR005835">
    <property type="entry name" value="NTP_transferase_dom"/>
</dbReference>
<dbReference type="Proteomes" id="UP001212152">
    <property type="component" value="Unassembled WGS sequence"/>
</dbReference>
<dbReference type="CDD" id="cd06428">
    <property type="entry name" value="M1P_guanylylT_A_like_N"/>
    <property type="match status" value="1"/>
</dbReference>
<dbReference type="EC" id="2.7.7.13" evidence="3"/>
<proteinExistence type="inferred from homology"/>
<evidence type="ECO:0000256" key="3">
    <source>
        <dbReference type="ARBA" id="ARBA00012387"/>
    </source>
</evidence>
<dbReference type="GO" id="GO:0004475">
    <property type="term" value="F:mannose-1-phosphate guanylyltransferase (GTP) activity"/>
    <property type="evidence" value="ECO:0007669"/>
    <property type="project" value="UniProtKB-EC"/>
</dbReference>
<comment type="similarity">
    <text evidence="2">Belongs to the transferase hexapeptide repeat family.</text>
</comment>
<dbReference type="SUPFAM" id="SSF51161">
    <property type="entry name" value="Trimeric LpxA-like enzymes"/>
    <property type="match status" value="1"/>
</dbReference>
<dbReference type="PANTHER" id="PTHR22572">
    <property type="entry name" value="SUGAR-1-PHOSPHATE GUANYL TRANSFERASE"/>
    <property type="match status" value="1"/>
</dbReference>
<evidence type="ECO:0000256" key="1">
    <source>
        <dbReference type="ARBA" id="ARBA00004823"/>
    </source>
</evidence>
<comment type="pathway">
    <text evidence="1">Nucleotide-sugar biosynthesis; GDP-alpha-D-mannose biosynthesis; GDP-alpha-D-mannose from alpha-D-mannose 1-phosphate (GTP route): step 1/1.</text>
</comment>
<dbReference type="AlphaFoldDB" id="A0AAD5TJA5"/>
<feature type="domain" description="Mannose-1-phosphate guanyltransferase C-terminal" evidence="6">
    <location>
        <begin position="322"/>
        <end position="447"/>
    </location>
</feature>
<evidence type="ECO:0000313" key="8">
    <source>
        <dbReference type="Proteomes" id="UP001212152"/>
    </source>
</evidence>
<reference evidence="7" key="1">
    <citation type="submission" date="2020-05" db="EMBL/GenBank/DDBJ databases">
        <title>Phylogenomic resolution of chytrid fungi.</title>
        <authorList>
            <person name="Stajich J.E."/>
            <person name="Amses K."/>
            <person name="Simmons R."/>
            <person name="Seto K."/>
            <person name="Myers J."/>
            <person name="Bonds A."/>
            <person name="Quandt C.A."/>
            <person name="Barry K."/>
            <person name="Liu P."/>
            <person name="Grigoriev I."/>
            <person name="Longcore J.E."/>
            <person name="James T.Y."/>
        </authorList>
    </citation>
    <scope>NUCLEOTIDE SEQUENCE</scope>
    <source>
        <strain evidence="7">JEL0379</strain>
    </source>
</reference>
<dbReference type="Gene3D" id="3.90.550.10">
    <property type="entry name" value="Spore Coat Polysaccharide Biosynthesis Protein SpsA, Chain A"/>
    <property type="match status" value="1"/>
</dbReference>
<comment type="catalytic activity">
    <reaction evidence="4">
        <text>alpha-D-mannose 1-phosphate + GTP + H(+) = GDP-alpha-D-mannose + diphosphate</text>
        <dbReference type="Rhea" id="RHEA:15229"/>
        <dbReference type="ChEBI" id="CHEBI:15378"/>
        <dbReference type="ChEBI" id="CHEBI:33019"/>
        <dbReference type="ChEBI" id="CHEBI:37565"/>
        <dbReference type="ChEBI" id="CHEBI:57527"/>
        <dbReference type="ChEBI" id="CHEBI:58409"/>
        <dbReference type="EC" id="2.7.7.13"/>
    </reaction>
</comment>